<evidence type="ECO:0000256" key="3">
    <source>
        <dbReference type="ARBA" id="ARBA00022679"/>
    </source>
</evidence>
<dbReference type="InterPro" id="IPR044611">
    <property type="entry name" value="E3A/B/C-like"/>
</dbReference>
<organism evidence="8">
    <name type="scientific">Spongospora subterranea</name>
    <dbReference type="NCBI Taxonomy" id="70186"/>
    <lineage>
        <taxon>Eukaryota</taxon>
        <taxon>Sar</taxon>
        <taxon>Rhizaria</taxon>
        <taxon>Endomyxa</taxon>
        <taxon>Phytomyxea</taxon>
        <taxon>Plasmodiophorida</taxon>
        <taxon>Plasmodiophoridae</taxon>
        <taxon>Spongospora</taxon>
    </lineage>
</organism>
<sequence>MMSTKNERTFLCSCFFDHGIMILVIILCCQYGSPASTIDRDHQIDDVARSHQPFDDNMTLEQVVTQRDINRPPQIQDAAGSSSSKITENDSRKLSGPNPSISADHSSDSASPSRHVFAIKSNQDPTAIISLMSKGHKKQAMARLSRVLQNVESLLRSFPTMDYVNTAAATWQSVINCGGEKMHFVELFMQLFTNVCRDLSSESVVPSNPLTAYWILFRSALRLDRVPDEFAANIWHLTFLQTSCPDKCSRKCMRLLSVLKKPELLSLIADIHKYIDPNLGGLWARVDNNHLLFALRFMKKIYNQNLARNDAVPFEHFYNDMITISLSENANSLTHQKKVIISKYPFVIGLQVKQKLLKLSFKLVCYSVSITVNRESVIDDAIAAVDDIQQSLFMDDIKVSFKGELGQDRGGLTKEFFNLFSLKLPEDKVFVVDDETGNMWFNPKSSHELDRLYRIGAIIGLGFRLQIPMALHFPECFYKHILGKPTGMKDLLSYSPALYRSMQYLLDPSRTADDMAIMNLPFELNQKPTQTGKRRHRYERDEPKRIRLDQGHGDLKTKLVDLANRFEYVEAYTQKLLFTDVKKQYQAFCKGFRKIIAKEPMPSLNHRELELLLCGSAAYDFADLRQFTRLALQYSEDHPVIKNFWEVLFELDSEDKKLFLQFVTGNCRLPVGGAAALRPHFTIHWVSSDLTMNLPCSHTCANILELPPYSNKETLQDKLLKAIRECGQFSFR</sequence>
<dbReference type="InterPro" id="IPR000569">
    <property type="entry name" value="HECT_dom"/>
</dbReference>
<evidence type="ECO:0000256" key="2">
    <source>
        <dbReference type="ARBA" id="ARBA00012485"/>
    </source>
</evidence>
<feature type="domain" description="HECT" evidence="7">
    <location>
        <begin position="389"/>
        <end position="732"/>
    </location>
</feature>
<dbReference type="Gene3D" id="3.90.1750.10">
    <property type="entry name" value="Hect, E3 ligase catalytic domains"/>
    <property type="match status" value="1"/>
</dbReference>
<feature type="region of interest" description="Disordered" evidence="6">
    <location>
        <begin position="67"/>
        <end position="113"/>
    </location>
</feature>
<evidence type="ECO:0000256" key="5">
    <source>
        <dbReference type="PROSITE-ProRule" id="PRU00104"/>
    </source>
</evidence>
<accession>A0A0H5QZJ8</accession>
<dbReference type="GO" id="GO:0061630">
    <property type="term" value="F:ubiquitin protein ligase activity"/>
    <property type="evidence" value="ECO:0007669"/>
    <property type="project" value="UniProtKB-EC"/>
</dbReference>
<feature type="compositionally biased region" description="Low complexity" evidence="6">
    <location>
        <begin position="99"/>
        <end position="113"/>
    </location>
</feature>
<name>A0A0H5QZJ8_9EUKA</name>
<keyword evidence="4 5" id="KW-0833">Ubl conjugation pathway</keyword>
<dbReference type="EC" id="2.3.2.26" evidence="2"/>
<evidence type="ECO:0000256" key="6">
    <source>
        <dbReference type="SAM" id="MobiDB-lite"/>
    </source>
</evidence>
<comment type="catalytic activity">
    <reaction evidence="1">
        <text>S-ubiquitinyl-[E2 ubiquitin-conjugating enzyme]-L-cysteine + [acceptor protein]-L-lysine = [E2 ubiquitin-conjugating enzyme]-L-cysteine + N(6)-ubiquitinyl-[acceptor protein]-L-lysine.</text>
        <dbReference type="EC" id="2.3.2.26"/>
    </reaction>
</comment>
<dbReference type="GO" id="GO:0000209">
    <property type="term" value="P:protein polyubiquitination"/>
    <property type="evidence" value="ECO:0007669"/>
    <property type="project" value="InterPro"/>
</dbReference>
<dbReference type="PANTHER" id="PTHR45700">
    <property type="entry name" value="UBIQUITIN-PROTEIN LIGASE E3C"/>
    <property type="match status" value="1"/>
</dbReference>
<dbReference type="Gene3D" id="3.30.2160.10">
    <property type="entry name" value="Hect, E3 ligase catalytic domain"/>
    <property type="match status" value="1"/>
</dbReference>
<evidence type="ECO:0000256" key="1">
    <source>
        <dbReference type="ARBA" id="ARBA00000885"/>
    </source>
</evidence>
<evidence type="ECO:0000259" key="7">
    <source>
        <dbReference type="PROSITE" id="PS50237"/>
    </source>
</evidence>
<dbReference type="FunFam" id="3.30.2410.10:FF:000003">
    <property type="entry name" value="probable E3 ubiquitin-protein ligase HERC4 isoform X1"/>
    <property type="match status" value="1"/>
</dbReference>
<evidence type="ECO:0000313" key="8">
    <source>
        <dbReference type="EMBL" id="CRZ00994.1"/>
    </source>
</evidence>
<dbReference type="SUPFAM" id="SSF56204">
    <property type="entry name" value="Hect, E3 ligase catalytic domain"/>
    <property type="match status" value="1"/>
</dbReference>
<protein>
    <recommendedName>
        <fullName evidence="2">HECT-type E3 ubiquitin transferase</fullName>
        <ecNumber evidence="2">2.3.2.26</ecNumber>
    </recommendedName>
</protein>
<dbReference type="GO" id="GO:0006511">
    <property type="term" value="P:ubiquitin-dependent protein catabolic process"/>
    <property type="evidence" value="ECO:0007669"/>
    <property type="project" value="TreeGrafter"/>
</dbReference>
<dbReference type="AlphaFoldDB" id="A0A0H5QZJ8"/>
<feature type="active site" description="Glycyl thioester intermediate" evidence="5">
    <location>
        <position position="700"/>
    </location>
</feature>
<dbReference type="EMBL" id="HACM01000552">
    <property type="protein sequence ID" value="CRZ00994.1"/>
    <property type="molecule type" value="Transcribed_RNA"/>
</dbReference>
<dbReference type="Pfam" id="PF00632">
    <property type="entry name" value="HECT"/>
    <property type="match status" value="1"/>
</dbReference>
<evidence type="ECO:0000256" key="4">
    <source>
        <dbReference type="ARBA" id="ARBA00022786"/>
    </source>
</evidence>
<dbReference type="PANTHER" id="PTHR45700:SF2">
    <property type="entry name" value="UBIQUITIN-PROTEIN LIGASE E3C"/>
    <property type="match status" value="1"/>
</dbReference>
<reference evidence="8" key="1">
    <citation type="submission" date="2015-04" db="EMBL/GenBank/DDBJ databases">
        <title>The genome sequence of the plant pathogenic Rhizarian Plasmodiophora brassicae reveals insights in its biotrophic life cycle and the origin of chitin synthesis.</title>
        <authorList>
            <person name="Schwelm A."/>
            <person name="Fogelqvist J."/>
            <person name="Knaust A."/>
            <person name="Julke S."/>
            <person name="Lilja T."/>
            <person name="Dhandapani V."/>
            <person name="Bonilla-Rosso G."/>
            <person name="Karlsson M."/>
            <person name="Shevchenko A."/>
            <person name="Choi S.R."/>
            <person name="Kim H.G."/>
            <person name="Park J.Y."/>
            <person name="Lim Y.P."/>
            <person name="Ludwig-Muller J."/>
            <person name="Dixelius C."/>
        </authorList>
    </citation>
    <scope>NUCLEOTIDE SEQUENCE</scope>
    <source>
        <tissue evidence="8">Potato root galls</tissue>
    </source>
</reference>
<dbReference type="PROSITE" id="PS50237">
    <property type="entry name" value="HECT"/>
    <property type="match status" value="1"/>
</dbReference>
<keyword evidence="3" id="KW-0808">Transferase</keyword>
<dbReference type="InterPro" id="IPR035983">
    <property type="entry name" value="Hect_E3_ubiquitin_ligase"/>
</dbReference>
<dbReference type="Gene3D" id="3.30.2410.10">
    <property type="entry name" value="Hect, E3 ligase catalytic domain"/>
    <property type="match status" value="1"/>
</dbReference>
<dbReference type="SMART" id="SM00119">
    <property type="entry name" value="HECTc"/>
    <property type="match status" value="1"/>
</dbReference>
<proteinExistence type="predicted"/>